<feature type="region of interest" description="Disordered" evidence="9">
    <location>
        <begin position="1"/>
        <end position="38"/>
    </location>
</feature>
<evidence type="ECO:0000256" key="2">
    <source>
        <dbReference type="ARBA" id="ARBA00022723"/>
    </source>
</evidence>
<comment type="subcellular location">
    <subcellularLocation>
        <location evidence="1">Nucleus</location>
    </subcellularLocation>
</comment>
<dbReference type="GO" id="GO:0008270">
    <property type="term" value="F:zinc ion binding"/>
    <property type="evidence" value="ECO:0007669"/>
    <property type="project" value="InterPro"/>
</dbReference>
<accession>A0A6A6UEJ3</accession>
<evidence type="ECO:0000256" key="4">
    <source>
        <dbReference type="ARBA" id="ARBA00023015"/>
    </source>
</evidence>
<reference evidence="11" key="1">
    <citation type="journal article" date="2020" name="Stud. Mycol.">
        <title>101 Dothideomycetes genomes: a test case for predicting lifestyles and emergence of pathogens.</title>
        <authorList>
            <person name="Haridas S."/>
            <person name="Albert R."/>
            <person name="Binder M."/>
            <person name="Bloem J."/>
            <person name="Labutti K."/>
            <person name="Salamov A."/>
            <person name="Andreopoulos B."/>
            <person name="Baker S."/>
            <person name="Barry K."/>
            <person name="Bills G."/>
            <person name="Bluhm B."/>
            <person name="Cannon C."/>
            <person name="Castanera R."/>
            <person name="Culley D."/>
            <person name="Daum C."/>
            <person name="Ezra D."/>
            <person name="Gonzalez J."/>
            <person name="Henrissat B."/>
            <person name="Kuo A."/>
            <person name="Liang C."/>
            <person name="Lipzen A."/>
            <person name="Lutzoni F."/>
            <person name="Magnuson J."/>
            <person name="Mondo S."/>
            <person name="Nolan M."/>
            <person name="Ohm R."/>
            <person name="Pangilinan J."/>
            <person name="Park H.-J."/>
            <person name="Ramirez L."/>
            <person name="Alfaro M."/>
            <person name="Sun H."/>
            <person name="Tritt A."/>
            <person name="Yoshinaga Y."/>
            <person name="Zwiers L.-H."/>
            <person name="Turgeon B."/>
            <person name="Goodwin S."/>
            <person name="Spatafora J."/>
            <person name="Crous P."/>
            <person name="Grigoriev I."/>
        </authorList>
    </citation>
    <scope>NUCLEOTIDE SEQUENCE</scope>
    <source>
        <strain evidence="11">CBS 115976</strain>
    </source>
</reference>
<feature type="coiled-coil region" evidence="8">
    <location>
        <begin position="79"/>
        <end position="116"/>
    </location>
</feature>
<dbReference type="PANTHER" id="PTHR31313:SF81">
    <property type="entry name" value="TY1 ENHANCER ACTIVATOR"/>
    <property type="match status" value="1"/>
</dbReference>
<evidence type="ECO:0000256" key="3">
    <source>
        <dbReference type="ARBA" id="ARBA00022833"/>
    </source>
</evidence>
<dbReference type="CDD" id="cd00067">
    <property type="entry name" value="GAL4"/>
    <property type="match status" value="1"/>
</dbReference>
<protein>
    <recommendedName>
        <fullName evidence="10">Zn(2)-C6 fungal-type domain-containing protein</fullName>
    </recommendedName>
</protein>
<dbReference type="Pfam" id="PF00172">
    <property type="entry name" value="Zn_clus"/>
    <property type="match status" value="1"/>
</dbReference>
<feature type="compositionally biased region" description="Low complexity" evidence="9">
    <location>
        <begin position="18"/>
        <end position="35"/>
    </location>
</feature>
<keyword evidence="5" id="KW-0238">DNA-binding</keyword>
<evidence type="ECO:0000313" key="11">
    <source>
        <dbReference type="EMBL" id="KAF2669508.1"/>
    </source>
</evidence>
<dbReference type="GO" id="GO:0005634">
    <property type="term" value="C:nucleus"/>
    <property type="evidence" value="ECO:0007669"/>
    <property type="project" value="UniProtKB-SubCell"/>
</dbReference>
<dbReference type="Pfam" id="PF04082">
    <property type="entry name" value="Fungal_trans"/>
    <property type="match status" value="1"/>
</dbReference>
<dbReference type="SMART" id="SM00066">
    <property type="entry name" value="GAL4"/>
    <property type="match status" value="1"/>
</dbReference>
<feature type="region of interest" description="Disordered" evidence="9">
    <location>
        <begin position="715"/>
        <end position="774"/>
    </location>
</feature>
<name>A0A6A6UEJ3_9PEZI</name>
<keyword evidence="3" id="KW-0862">Zinc</keyword>
<keyword evidence="7" id="KW-0539">Nucleus</keyword>
<feature type="compositionally biased region" description="Low complexity" evidence="9">
    <location>
        <begin position="763"/>
        <end position="773"/>
    </location>
</feature>
<keyword evidence="4" id="KW-0805">Transcription regulation</keyword>
<dbReference type="PROSITE" id="PS00463">
    <property type="entry name" value="ZN2_CY6_FUNGAL_1"/>
    <property type="match status" value="1"/>
</dbReference>
<feature type="domain" description="Zn(2)-C6 fungal-type" evidence="10">
    <location>
        <begin position="47"/>
        <end position="77"/>
    </location>
</feature>
<dbReference type="InterPro" id="IPR001138">
    <property type="entry name" value="Zn2Cys6_DnaBD"/>
</dbReference>
<feature type="compositionally biased region" description="Low complexity" evidence="9">
    <location>
        <begin position="724"/>
        <end position="753"/>
    </location>
</feature>
<dbReference type="Gene3D" id="4.10.240.10">
    <property type="entry name" value="Zn(2)-C6 fungal-type DNA-binding domain"/>
    <property type="match status" value="1"/>
</dbReference>
<keyword evidence="12" id="KW-1185">Reference proteome</keyword>
<feature type="compositionally biased region" description="Low complexity" evidence="9">
    <location>
        <begin position="151"/>
        <end position="169"/>
    </location>
</feature>
<dbReference type="PANTHER" id="PTHR31313">
    <property type="entry name" value="TY1 ENHANCER ACTIVATOR"/>
    <property type="match status" value="1"/>
</dbReference>
<keyword evidence="6" id="KW-0804">Transcription</keyword>
<feature type="region of interest" description="Disordered" evidence="9">
    <location>
        <begin position="245"/>
        <end position="264"/>
    </location>
</feature>
<dbReference type="GO" id="GO:0000981">
    <property type="term" value="F:DNA-binding transcription factor activity, RNA polymerase II-specific"/>
    <property type="evidence" value="ECO:0007669"/>
    <property type="project" value="InterPro"/>
</dbReference>
<evidence type="ECO:0000256" key="5">
    <source>
        <dbReference type="ARBA" id="ARBA00023125"/>
    </source>
</evidence>
<proteinExistence type="predicted"/>
<dbReference type="SUPFAM" id="SSF57701">
    <property type="entry name" value="Zn2/Cys6 DNA-binding domain"/>
    <property type="match status" value="1"/>
</dbReference>
<dbReference type="CDD" id="cd12148">
    <property type="entry name" value="fungal_TF_MHR"/>
    <property type="match status" value="1"/>
</dbReference>
<evidence type="ECO:0000256" key="6">
    <source>
        <dbReference type="ARBA" id="ARBA00023163"/>
    </source>
</evidence>
<dbReference type="InterPro" id="IPR036864">
    <property type="entry name" value="Zn2-C6_fun-type_DNA-bd_sf"/>
</dbReference>
<evidence type="ECO:0000256" key="9">
    <source>
        <dbReference type="SAM" id="MobiDB-lite"/>
    </source>
</evidence>
<dbReference type="PROSITE" id="PS50048">
    <property type="entry name" value="ZN2_CY6_FUNGAL_2"/>
    <property type="match status" value="1"/>
</dbReference>
<gene>
    <name evidence="11" type="ORF">BT63DRAFT_262961</name>
</gene>
<evidence type="ECO:0000259" key="10">
    <source>
        <dbReference type="PROSITE" id="PS50048"/>
    </source>
</evidence>
<evidence type="ECO:0000256" key="7">
    <source>
        <dbReference type="ARBA" id="ARBA00023242"/>
    </source>
</evidence>
<dbReference type="Proteomes" id="UP000799302">
    <property type="component" value="Unassembled WGS sequence"/>
</dbReference>
<dbReference type="OrthoDB" id="2162761at2759"/>
<dbReference type="GO" id="GO:0003677">
    <property type="term" value="F:DNA binding"/>
    <property type="evidence" value="ECO:0007669"/>
    <property type="project" value="UniProtKB-KW"/>
</dbReference>
<organism evidence="11 12">
    <name type="scientific">Microthyrium microscopicum</name>
    <dbReference type="NCBI Taxonomy" id="703497"/>
    <lineage>
        <taxon>Eukaryota</taxon>
        <taxon>Fungi</taxon>
        <taxon>Dikarya</taxon>
        <taxon>Ascomycota</taxon>
        <taxon>Pezizomycotina</taxon>
        <taxon>Dothideomycetes</taxon>
        <taxon>Dothideomycetes incertae sedis</taxon>
        <taxon>Microthyriales</taxon>
        <taxon>Microthyriaceae</taxon>
        <taxon>Microthyrium</taxon>
    </lineage>
</organism>
<dbReference type="AlphaFoldDB" id="A0A6A6UEJ3"/>
<evidence type="ECO:0000256" key="8">
    <source>
        <dbReference type="SAM" id="Coils"/>
    </source>
</evidence>
<dbReference type="EMBL" id="MU004235">
    <property type="protein sequence ID" value="KAF2669508.1"/>
    <property type="molecule type" value="Genomic_DNA"/>
</dbReference>
<keyword evidence="2" id="KW-0479">Metal-binding</keyword>
<evidence type="ECO:0000256" key="1">
    <source>
        <dbReference type="ARBA" id="ARBA00004123"/>
    </source>
</evidence>
<keyword evidence="8" id="KW-0175">Coiled coil</keyword>
<feature type="region of interest" description="Disordered" evidence="9">
    <location>
        <begin position="143"/>
        <end position="170"/>
    </location>
</feature>
<dbReference type="InterPro" id="IPR007219">
    <property type="entry name" value="XnlR_reg_dom"/>
</dbReference>
<evidence type="ECO:0000313" key="12">
    <source>
        <dbReference type="Proteomes" id="UP000799302"/>
    </source>
</evidence>
<dbReference type="InterPro" id="IPR051615">
    <property type="entry name" value="Transcr_Regulatory_Elem"/>
</dbReference>
<sequence>MTEPLGFMSFQPVMGREGNPAGSGPSQPPGGSSKPTYSKRGKITIVACVPCRRRKTKCDGKRPTCSQCQSRDGNCQYDMNEEQRRLTYLRENVETLAEEKNNLEQLLMHLRNSTEDESFEILRRIRGGAEPQSLVQQIQASRSLTQVKGDSPFSPASGSNPPSASFGPSRESYERLVQAITTSNTPDTDDIIMRLRRQEPIESIIEGTRSQEAMDIEPGLGAETQSPYYARPMAGNSLAPHLSSNQPIPGGSRAPDAHTPPIADDHHWTRVTQDKELIEHLLDTYFTWQHSFFQNFPEDLFRKDFAAGKTQFCSRVLVNAICAAGCLLSDRDDARGDPSDPTTAGAGFFEEGIRLLNQSDRSSIPTTAGVFILSHVEGYRARLGAMWGLVGRSARMALDLGLHLRNEKTPFDQMGPDAQNQETGRIHAFWGCFVSDQVTSLSLGRLPQLLTNAVTIELPPLDDDLDEQPWGPRQVKPGARASTFRQCAALSKIVNSTLLMFFAPSSIIKGKLLLDEYHKYTSWFERLPDIVRLSDEEVPPHVISLHIYYHAAVLLLFRPFLRAKFTESDIVPSELCRQSATAISELFAKHLSLYGTTGIYTFQIQCLLTACTIHLINLPAISSATALRAACEAFNDLVTHNTWALASIKLIKDLVGKWSVILPGDVEDALYRSHAELPTSLRERFDDPAAPQAELVRGAKRTAFLNPSQVIQKRARLAPVLSTPSASADRGGSRSGSGSSAPGTPPNATAAPGKGAGSGSGSGQTTNTTGSGATEHRTNQASFLFAPFPNQPTPLLGPIHTSRVADTDWHDELNRVAQDFDGLKFEGDGWFDPFMGI</sequence>
<dbReference type="SMART" id="SM00906">
    <property type="entry name" value="Fungal_trans"/>
    <property type="match status" value="1"/>
</dbReference>
<dbReference type="GO" id="GO:0006351">
    <property type="term" value="P:DNA-templated transcription"/>
    <property type="evidence" value="ECO:0007669"/>
    <property type="project" value="InterPro"/>
</dbReference>